<evidence type="ECO:0000313" key="2">
    <source>
        <dbReference type="Proteomes" id="UP000616346"/>
    </source>
</evidence>
<dbReference type="Proteomes" id="UP000616346">
    <property type="component" value="Unassembled WGS sequence"/>
</dbReference>
<dbReference type="Pfam" id="PF14114">
    <property type="entry name" value="DUF4286"/>
    <property type="match status" value="1"/>
</dbReference>
<reference evidence="1 2" key="1">
    <citation type="submission" date="2020-08" db="EMBL/GenBank/DDBJ databases">
        <title>A Genomic Blueprint of the Chicken Gut Microbiome.</title>
        <authorList>
            <person name="Gilroy R."/>
            <person name="Ravi A."/>
            <person name="Getino M."/>
            <person name="Pursley I."/>
            <person name="Horton D.L."/>
            <person name="Alikhan N.-F."/>
            <person name="Baker D."/>
            <person name="Gharbi K."/>
            <person name="Hall N."/>
            <person name="Watson M."/>
            <person name="Adriaenssens E.M."/>
            <person name="Foster-Nyarko E."/>
            <person name="Jarju S."/>
            <person name="Secka A."/>
            <person name="Antonio M."/>
            <person name="Oren A."/>
            <person name="Chaudhuri R."/>
            <person name="La Ragione R.M."/>
            <person name="Hildebrand F."/>
            <person name="Pallen M.J."/>
        </authorList>
    </citation>
    <scope>NUCLEOTIDE SEQUENCE [LARGE SCALE GENOMIC DNA]</scope>
    <source>
        <strain evidence="1 2">Sa1YUN3</strain>
    </source>
</reference>
<name>A0ABR8V8Y6_9BACT</name>
<comment type="caution">
    <text evidence="1">The sequence shown here is derived from an EMBL/GenBank/DDBJ whole genome shotgun (WGS) entry which is preliminary data.</text>
</comment>
<dbReference type="EMBL" id="JACSPQ010000001">
    <property type="protein sequence ID" value="MBD8001229.1"/>
    <property type="molecule type" value="Genomic_DNA"/>
</dbReference>
<accession>A0ABR8V8Y6</accession>
<organism evidence="1 2">
    <name type="scientific">Phocaeicola faecium</name>
    <dbReference type="NCBI Taxonomy" id="2762213"/>
    <lineage>
        <taxon>Bacteria</taxon>
        <taxon>Pseudomonadati</taxon>
        <taxon>Bacteroidota</taxon>
        <taxon>Bacteroidia</taxon>
        <taxon>Bacteroidales</taxon>
        <taxon>Bacteroidaceae</taxon>
        <taxon>Phocaeicola</taxon>
    </lineage>
</organism>
<dbReference type="InterPro" id="IPR025563">
    <property type="entry name" value="DUF4286"/>
</dbReference>
<evidence type="ECO:0000313" key="1">
    <source>
        <dbReference type="EMBL" id="MBD8001229.1"/>
    </source>
</evidence>
<protein>
    <submittedName>
        <fullName evidence="1">DUF4286 family protein</fullName>
    </submittedName>
</protein>
<gene>
    <name evidence="1" type="ORF">H9626_03230</name>
</gene>
<proteinExistence type="predicted"/>
<sequence>MLVYNTTFHVELDDARNFVIWLNECYIPEAEKSGELKNPRILRILSHKEQDSECFSLQWEVEDSAALHRWHTACGAKLNEEMMKIFKGKVVGFPTLMEVIR</sequence>
<keyword evidence="2" id="KW-1185">Reference proteome</keyword>
<dbReference type="RefSeq" id="WP_178256288.1">
    <property type="nucleotide sequence ID" value="NZ_JACSPQ010000001.1"/>
</dbReference>